<evidence type="ECO:0000256" key="3">
    <source>
        <dbReference type="ARBA" id="ARBA00022741"/>
    </source>
</evidence>
<dbReference type="Gene3D" id="3.30.200.20">
    <property type="entry name" value="Phosphorylase Kinase, domain 1"/>
    <property type="match status" value="1"/>
</dbReference>
<keyword evidence="4" id="KW-0418">Kinase</keyword>
<feature type="region of interest" description="Disordered" evidence="7">
    <location>
        <begin position="533"/>
        <end position="567"/>
    </location>
</feature>
<evidence type="ECO:0000256" key="4">
    <source>
        <dbReference type="ARBA" id="ARBA00022777"/>
    </source>
</evidence>
<dbReference type="EMBL" id="JAAGAX010000006">
    <property type="protein sequence ID" value="KAF2311287.1"/>
    <property type="molecule type" value="Genomic_DNA"/>
</dbReference>
<evidence type="ECO:0000256" key="2">
    <source>
        <dbReference type="ARBA" id="ARBA00022679"/>
    </source>
</evidence>
<keyword evidence="10" id="KW-1185">Reference proteome</keyword>
<dbReference type="SUPFAM" id="SSF56112">
    <property type="entry name" value="Protein kinase-like (PK-like)"/>
    <property type="match status" value="1"/>
</dbReference>
<dbReference type="InterPro" id="IPR051144">
    <property type="entry name" value="Formin_homology_domain"/>
</dbReference>
<proteinExistence type="predicted"/>
<name>A0A6A6MEF7_HEVBR</name>
<dbReference type="PROSITE" id="PS50011">
    <property type="entry name" value="PROTEIN_KINASE_DOM"/>
    <property type="match status" value="1"/>
</dbReference>
<keyword evidence="5 6" id="KW-0067">ATP-binding</keyword>
<gene>
    <name evidence="9" type="ORF">GH714_021518</name>
</gene>
<dbReference type="AlphaFoldDB" id="A0A6A6MEF7"/>
<evidence type="ECO:0000256" key="7">
    <source>
        <dbReference type="SAM" id="MobiDB-lite"/>
    </source>
</evidence>
<dbReference type="InterPro" id="IPR008271">
    <property type="entry name" value="Ser/Thr_kinase_AS"/>
</dbReference>
<dbReference type="FunFam" id="3.30.200.20:FF:000021">
    <property type="entry name" value="probable serine/threonine-protein kinase At1g54610"/>
    <property type="match status" value="1"/>
</dbReference>
<feature type="compositionally biased region" description="Basic and acidic residues" evidence="7">
    <location>
        <begin position="462"/>
        <end position="474"/>
    </location>
</feature>
<dbReference type="SMART" id="SM00220">
    <property type="entry name" value="S_TKc"/>
    <property type="match status" value="1"/>
</dbReference>
<dbReference type="InterPro" id="IPR011009">
    <property type="entry name" value="Kinase-like_dom_sf"/>
</dbReference>
<keyword evidence="2" id="KW-0808">Transferase</keyword>
<dbReference type="Pfam" id="PF00069">
    <property type="entry name" value="Pkinase"/>
    <property type="match status" value="1"/>
</dbReference>
<evidence type="ECO:0000313" key="9">
    <source>
        <dbReference type="EMBL" id="KAF2311287.1"/>
    </source>
</evidence>
<evidence type="ECO:0000256" key="5">
    <source>
        <dbReference type="ARBA" id="ARBA00022840"/>
    </source>
</evidence>
<dbReference type="PROSITE" id="PS00107">
    <property type="entry name" value="PROTEIN_KINASE_ATP"/>
    <property type="match status" value="1"/>
</dbReference>
<dbReference type="Gene3D" id="1.10.510.10">
    <property type="entry name" value="Transferase(Phosphotransferase) domain 1"/>
    <property type="match status" value="1"/>
</dbReference>
<feature type="binding site" evidence="6">
    <location>
        <position position="128"/>
    </location>
    <ligand>
        <name>ATP</name>
        <dbReference type="ChEBI" id="CHEBI:30616"/>
    </ligand>
</feature>
<evidence type="ECO:0000259" key="8">
    <source>
        <dbReference type="PROSITE" id="PS50011"/>
    </source>
</evidence>
<feature type="domain" description="Protein kinase" evidence="8">
    <location>
        <begin position="99"/>
        <end position="383"/>
    </location>
</feature>
<accession>A0A6A6MEF7</accession>
<dbReference type="InterPro" id="IPR000719">
    <property type="entry name" value="Prot_kinase_dom"/>
</dbReference>
<evidence type="ECO:0000256" key="6">
    <source>
        <dbReference type="PROSITE-ProRule" id="PRU10141"/>
    </source>
</evidence>
<dbReference type="SUPFAM" id="SSF52799">
    <property type="entry name" value="(Phosphotyrosine protein) phosphatases II"/>
    <property type="match status" value="1"/>
</dbReference>
<reference evidence="9 10" key="1">
    <citation type="journal article" date="2020" name="Mol. Plant">
        <title>The Chromosome-Based Rubber Tree Genome Provides New Insights into Spurge Genome Evolution and Rubber Biosynthesis.</title>
        <authorList>
            <person name="Liu J."/>
            <person name="Shi C."/>
            <person name="Shi C.C."/>
            <person name="Li W."/>
            <person name="Zhang Q.J."/>
            <person name="Zhang Y."/>
            <person name="Li K."/>
            <person name="Lu H.F."/>
            <person name="Shi C."/>
            <person name="Zhu S.T."/>
            <person name="Xiao Z.Y."/>
            <person name="Nan H."/>
            <person name="Yue Y."/>
            <person name="Zhu X.G."/>
            <person name="Wu Y."/>
            <person name="Hong X.N."/>
            <person name="Fan G.Y."/>
            <person name="Tong Y."/>
            <person name="Zhang D."/>
            <person name="Mao C.L."/>
            <person name="Liu Y.L."/>
            <person name="Hao S.J."/>
            <person name="Liu W.Q."/>
            <person name="Lv M.Q."/>
            <person name="Zhang H.B."/>
            <person name="Liu Y."/>
            <person name="Hu-Tang G.R."/>
            <person name="Wang J.P."/>
            <person name="Wang J.H."/>
            <person name="Sun Y.H."/>
            <person name="Ni S.B."/>
            <person name="Chen W.B."/>
            <person name="Zhang X.C."/>
            <person name="Jiao Y.N."/>
            <person name="Eichler E.E."/>
            <person name="Li G.H."/>
            <person name="Liu X."/>
            <person name="Gao L.Z."/>
        </authorList>
    </citation>
    <scope>NUCLEOTIDE SEQUENCE [LARGE SCALE GENOMIC DNA]</scope>
    <source>
        <strain evidence="10">cv. GT1</strain>
        <tissue evidence="9">Leaf</tissue>
    </source>
</reference>
<feature type="compositionally biased region" description="Basic and acidic residues" evidence="7">
    <location>
        <begin position="543"/>
        <end position="556"/>
    </location>
</feature>
<evidence type="ECO:0000313" key="10">
    <source>
        <dbReference type="Proteomes" id="UP000467840"/>
    </source>
</evidence>
<dbReference type="InterPro" id="IPR017441">
    <property type="entry name" value="Protein_kinase_ATP_BS"/>
</dbReference>
<dbReference type="FunFam" id="1.10.510.10:FF:000043">
    <property type="entry name" value="probable serine/threonine-protein kinase At1g54610"/>
    <property type="match status" value="1"/>
</dbReference>
<feature type="compositionally biased region" description="Polar residues" evidence="7">
    <location>
        <begin position="449"/>
        <end position="458"/>
    </location>
</feature>
<feature type="compositionally biased region" description="Basic and acidic residues" evidence="7">
    <location>
        <begin position="400"/>
        <end position="413"/>
    </location>
</feature>
<dbReference type="CDD" id="cd07840">
    <property type="entry name" value="STKc_CDK9_like"/>
    <property type="match status" value="1"/>
</dbReference>
<dbReference type="Proteomes" id="UP000467840">
    <property type="component" value="Chromosome 14"/>
</dbReference>
<evidence type="ECO:0000256" key="1">
    <source>
        <dbReference type="ARBA" id="ARBA00022527"/>
    </source>
</evidence>
<protein>
    <recommendedName>
        <fullName evidence="8">Protein kinase domain-containing protein</fullName>
    </recommendedName>
</protein>
<sequence>MGCVSSKQTVSVTPAFDHSGGLNSGRIRVGLENDKASHKSYGSSNHKKNGELSCGSELGESGRASSNSESLSFRLRNLQKYIEGEQVAAGWPAWLSAVAGEAIQIGQGTYSSVFRAHELETGRIVALKKVRFDNFEPESVRFMAREILILRRLNHPNVMKLDGLITSRLSCSIYLVFEYMEHDITGLLSCPDVRFSESQIKCYMKQLLSGLEHCHSKGVMHRDIKGSNLLVNNEGILKVGDFGLANFCNSGHRQPLTSRVVTLWYRPPELLLGSTDYGAAVDLWSVGCVFAELHLGKPVLQGRTEVEQLHKIFKLCGSPPDEYWKKSKLPHATLFKPQQPYDSCLHETFKDLPKTAVNLIETLLSVEPYKRSTATSALASEYFTTKPYACDPSILPKYPPSKEIDAKNREEAKRKKISGRSRGAETKKPARKPGGSCKLAPAEAARMQGAQNNTSNNMRIPKGGDGRSGGEARKPSFDKLEEIFHVKNASQGDIPFSGPLQVSSSSGFAWAKRRKDDASIRSHNRSISRVHINNGLEPSTALQEKKSFDSRQHDNGDVTYGIRSNSRGHDSYEISKRALQKQWSQLERPDSFDASDGYHSQELSLALYQREEMEAKRNNLGFQDQGDKVELSGPLLTQSHRVDELLERHERHIRQAVRKSWFQRGLSSRVQFRVEHPKGTSSTQLYYSKRSIKLTMFDCCFSTDVLEEDEYKVYLGGIVAQLQDHFPDASFMVFNFREGDKRSQISDVLSQYDMTVMDYPRQYEGCPMLPLEMIHHFLRSSESWLSLEGQQNVLLMHCERGGWPVLAFMLAGLLLYRKQYNGEQKTLEMIYKQAPKELLHLLSPLNPQPSQLRYLQYISRRNFGSDWPPSDTPLVLDCLMLRALPLYEGERAAGQLYEFMVRILQSQPTELLSFCSRLQRQKNMSGITYRTNFQRTSRQRYAVIILQLKVSFETVRVECILISVSEIASPEEFFEAEEIFSNAVDAQEAKGDYDTHTDYDNLTVDIEHKEVFTDTFDDGNHKEGWKMDFNVDPVKDIAVDDVKYKMDEGRP</sequence>
<feature type="region of interest" description="Disordered" evidence="7">
    <location>
        <begin position="399"/>
        <end position="474"/>
    </location>
</feature>
<dbReference type="PANTHER" id="PTHR45733:SF10">
    <property type="entry name" value="FORMIN-LIKE PROTEIN 15A-RELATED"/>
    <property type="match status" value="1"/>
</dbReference>
<dbReference type="Gene3D" id="3.90.190.10">
    <property type="entry name" value="Protein tyrosine phosphatase superfamily"/>
    <property type="match status" value="1"/>
</dbReference>
<dbReference type="PROSITE" id="PS00108">
    <property type="entry name" value="PROTEIN_KINASE_ST"/>
    <property type="match status" value="1"/>
</dbReference>
<dbReference type="InterPro" id="IPR029021">
    <property type="entry name" value="Prot-tyrosine_phosphatase-like"/>
</dbReference>
<dbReference type="GO" id="GO:0005524">
    <property type="term" value="F:ATP binding"/>
    <property type="evidence" value="ECO:0007669"/>
    <property type="project" value="UniProtKB-UniRule"/>
</dbReference>
<feature type="region of interest" description="Disordered" evidence="7">
    <location>
        <begin position="36"/>
        <end position="66"/>
    </location>
</feature>
<comment type="caution">
    <text evidence="9">The sequence shown here is derived from an EMBL/GenBank/DDBJ whole genome shotgun (WGS) entry which is preliminary data.</text>
</comment>
<keyword evidence="3 6" id="KW-0547">Nucleotide-binding</keyword>
<dbReference type="GO" id="GO:0004674">
    <property type="term" value="F:protein serine/threonine kinase activity"/>
    <property type="evidence" value="ECO:0007669"/>
    <property type="project" value="UniProtKB-KW"/>
</dbReference>
<organism evidence="9 10">
    <name type="scientific">Hevea brasiliensis</name>
    <name type="common">Para rubber tree</name>
    <name type="synonym">Siphonia brasiliensis</name>
    <dbReference type="NCBI Taxonomy" id="3981"/>
    <lineage>
        <taxon>Eukaryota</taxon>
        <taxon>Viridiplantae</taxon>
        <taxon>Streptophyta</taxon>
        <taxon>Embryophyta</taxon>
        <taxon>Tracheophyta</taxon>
        <taxon>Spermatophyta</taxon>
        <taxon>Magnoliopsida</taxon>
        <taxon>eudicotyledons</taxon>
        <taxon>Gunneridae</taxon>
        <taxon>Pentapetalae</taxon>
        <taxon>rosids</taxon>
        <taxon>fabids</taxon>
        <taxon>Malpighiales</taxon>
        <taxon>Euphorbiaceae</taxon>
        <taxon>Crotonoideae</taxon>
        <taxon>Micrandreae</taxon>
        <taxon>Hevea</taxon>
    </lineage>
</organism>
<keyword evidence="1" id="KW-0723">Serine/threonine-protein kinase</keyword>
<dbReference type="PANTHER" id="PTHR45733">
    <property type="entry name" value="FORMIN-J"/>
    <property type="match status" value="1"/>
</dbReference>